<protein>
    <submittedName>
        <fullName evidence="3">Ser/Thr protein phosphatase family protein</fullName>
    </submittedName>
</protein>
<dbReference type="EMBL" id="CP000237">
    <property type="protein sequence ID" value="ABD45899.1"/>
    <property type="molecule type" value="Genomic_DNA"/>
</dbReference>
<dbReference type="KEGG" id="nse:NSE_0824"/>
<gene>
    <name evidence="3" type="ordered locus">NSE_0824</name>
</gene>
<accession>Q2GCV1</accession>
<dbReference type="HOGENOM" id="CLU_635751_0_0_5"/>
<dbReference type="Pfam" id="PF00149">
    <property type="entry name" value="Metallophos"/>
    <property type="match status" value="1"/>
</dbReference>
<dbReference type="Gene3D" id="3.60.21.10">
    <property type="match status" value="1"/>
</dbReference>
<dbReference type="InterPro" id="IPR029052">
    <property type="entry name" value="Metallo-depent_PP-like"/>
</dbReference>
<dbReference type="GO" id="GO:0016787">
    <property type="term" value="F:hydrolase activity"/>
    <property type="evidence" value="ECO:0007669"/>
    <property type="project" value="InterPro"/>
</dbReference>
<evidence type="ECO:0000313" key="3">
    <source>
        <dbReference type="EMBL" id="ABD45899.1"/>
    </source>
</evidence>
<reference evidence="3 4" key="1">
    <citation type="journal article" date="2006" name="PLoS Genet.">
        <title>Comparative genomics of emerging human ehrlichiosis agents.</title>
        <authorList>
            <person name="Dunning Hotopp J.C."/>
            <person name="Lin M."/>
            <person name="Madupu R."/>
            <person name="Crabtree J."/>
            <person name="Angiuoli S.V."/>
            <person name="Eisen J.A."/>
            <person name="Seshadri R."/>
            <person name="Ren Q."/>
            <person name="Wu M."/>
            <person name="Utterback T.R."/>
            <person name="Smith S."/>
            <person name="Lewis M."/>
            <person name="Khouri H."/>
            <person name="Zhang C."/>
            <person name="Niu H."/>
            <person name="Lin Q."/>
            <person name="Ohashi N."/>
            <person name="Zhi N."/>
            <person name="Nelson W."/>
            <person name="Brinkac L.M."/>
            <person name="Dodson R.J."/>
            <person name="Rosovitz M.J."/>
            <person name="Sundaram J."/>
            <person name="Daugherty S.C."/>
            <person name="Davidsen T."/>
            <person name="Durkin A.S."/>
            <person name="Gwinn M."/>
            <person name="Haft D.H."/>
            <person name="Selengut J.D."/>
            <person name="Sullivan S.A."/>
            <person name="Zafar N."/>
            <person name="Zhou L."/>
            <person name="Benahmed F."/>
            <person name="Forberger H."/>
            <person name="Halpin R."/>
            <person name="Mulligan S."/>
            <person name="Robinson J."/>
            <person name="White O."/>
            <person name="Rikihisa Y."/>
            <person name="Tettelin H."/>
        </authorList>
    </citation>
    <scope>NUCLEOTIDE SEQUENCE [LARGE SCALE GENOMIC DNA]</scope>
    <source>
        <strain evidence="4">ATCC VR-367 / Miyayama</strain>
    </source>
</reference>
<dbReference type="Proteomes" id="UP000001942">
    <property type="component" value="Chromosome"/>
</dbReference>
<keyword evidence="1" id="KW-1133">Transmembrane helix</keyword>
<sequence>MCSYFCSYTWQFCVSVLLFFVYGRFVVSVTLNSNVRGTSFCEKEKGGGFWKNIVSFLGSLFRESGMKWTINVSFLCFLLFGSASGESFHWFQLMGDNQLWFRFVVEEADVCPKVVVDGVEHLMDQHHAADGSFPLSCVYKLNLEDLPQSFIFGNKEILPRFNKDAVTKIAVIGDTGCRNNHFFFPQDCGKEWFFKETVDAVLKHDPEIVIHVGDYVYREGNRVNSWRTWKEDFFLPAAELLRSNTPLLLARGNHEYCSTGGKGWTYFLGSVKKCLDYEPPYTVSLNGFDIVITDSSIEEKLCEDIAHINDLNNGKRTWIVTHRPLVFKNKKGLYEGNITIFKDLRKEIELIMSGHVHVAQFVRLDGHVQFISGNSGALLSHWKTANASDSRLEYGFGIIDLLNDNVKITSYDRFNNEMMSVYLSENN</sequence>
<dbReference type="SUPFAM" id="SSF56300">
    <property type="entry name" value="Metallo-dependent phosphatases"/>
    <property type="match status" value="1"/>
</dbReference>
<keyword evidence="4" id="KW-1185">Reference proteome</keyword>
<evidence type="ECO:0000313" key="4">
    <source>
        <dbReference type="Proteomes" id="UP000001942"/>
    </source>
</evidence>
<organism evidence="3 4">
    <name type="scientific">Ehrlichia sennetsu (strain ATCC VR-367 / Miyayama)</name>
    <name type="common">Neorickettsia sennetsu</name>
    <dbReference type="NCBI Taxonomy" id="222891"/>
    <lineage>
        <taxon>Bacteria</taxon>
        <taxon>Pseudomonadati</taxon>
        <taxon>Pseudomonadota</taxon>
        <taxon>Alphaproteobacteria</taxon>
        <taxon>Rickettsiales</taxon>
        <taxon>Anaplasmataceae</taxon>
        <taxon>Ehrlichia</taxon>
    </lineage>
</organism>
<evidence type="ECO:0000259" key="2">
    <source>
        <dbReference type="Pfam" id="PF00149"/>
    </source>
</evidence>
<keyword evidence="1" id="KW-0472">Membrane</keyword>
<feature type="transmembrane region" description="Helical" evidence="1">
    <location>
        <begin position="12"/>
        <end position="31"/>
    </location>
</feature>
<proteinExistence type="predicted"/>
<dbReference type="eggNOG" id="COG1409">
    <property type="taxonomic scope" value="Bacteria"/>
</dbReference>
<feature type="domain" description="Calcineurin-like phosphoesterase" evidence="2">
    <location>
        <begin position="168"/>
        <end position="358"/>
    </location>
</feature>
<dbReference type="AlphaFoldDB" id="Q2GCV1"/>
<evidence type="ECO:0000256" key="1">
    <source>
        <dbReference type="SAM" id="Phobius"/>
    </source>
</evidence>
<dbReference type="STRING" id="222891.NSE_0824"/>
<dbReference type="InterPro" id="IPR004843">
    <property type="entry name" value="Calcineurin-like_PHP"/>
</dbReference>
<name>Q2GCV1_EHRS3</name>
<keyword evidence="1" id="KW-0812">Transmembrane</keyword>